<dbReference type="GO" id="GO:0022625">
    <property type="term" value="C:cytosolic large ribosomal subunit"/>
    <property type="evidence" value="ECO:0007669"/>
    <property type="project" value="TreeGrafter"/>
</dbReference>
<evidence type="ECO:0000256" key="10">
    <source>
        <dbReference type="ARBA" id="ARBA00059110"/>
    </source>
</evidence>
<sequence length="232" mass="23965">MSKPGKRFRAAAETVENDKLYAIEEAVKLVKGAANSKFDETVEIAMNLGVDPRHADQMVRGVCQLPHGSGRKLRVGVFAKGDKAAEAKKAGATVVGAEDLVEQVQKGVIEFDRCIATPDMMPLVGRLGKVLGPRGMMPNPKVGTVTTDVAAAVAAAKGGAVEFRVEKAGVIHAGVGKASFTEEALVANIRAFADAVSKAKPSGAKGTFVKRVAVTSTMGPGVKVEPASLGSA</sequence>
<dbReference type="Gene3D" id="3.40.50.790">
    <property type="match status" value="1"/>
</dbReference>
<comment type="similarity">
    <text evidence="1 11 12">Belongs to the universal ribosomal protein uL1 family.</text>
</comment>
<keyword evidence="6 11" id="KW-0694">RNA-binding</keyword>
<dbReference type="InterPro" id="IPR023673">
    <property type="entry name" value="Ribosomal_uL1_CS"/>
</dbReference>
<dbReference type="InterPro" id="IPR023674">
    <property type="entry name" value="Ribosomal_uL1-like"/>
</dbReference>
<dbReference type="NCBIfam" id="TIGR01169">
    <property type="entry name" value="rplA_bact"/>
    <property type="match status" value="1"/>
</dbReference>
<keyword evidence="4 11" id="KW-0699">rRNA-binding</keyword>
<evidence type="ECO:0000256" key="2">
    <source>
        <dbReference type="ARBA" id="ARBA00022491"/>
    </source>
</evidence>
<name>A0A1E3WAR6_9HYPH</name>
<dbReference type="InterPro" id="IPR002143">
    <property type="entry name" value="Ribosomal_uL1"/>
</dbReference>
<comment type="function">
    <text evidence="11">Binds directly to 23S rRNA. The L1 stalk is quite mobile in the ribosome, and is involved in E site tRNA release.</text>
</comment>
<dbReference type="RefSeq" id="WP_069623935.1">
    <property type="nucleotide sequence ID" value="NZ_LPWD01000209.1"/>
</dbReference>
<dbReference type="GO" id="GO:0006417">
    <property type="term" value="P:regulation of translation"/>
    <property type="evidence" value="ECO:0007669"/>
    <property type="project" value="UniProtKB-KW"/>
</dbReference>
<evidence type="ECO:0000313" key="14">
    <source>
        <dbReference type="Proteomes" id="UP000095042"/>
    </source>
</evidence>
<comment type="function">
    <text evidence="10 11">Protein L1 is also a translational repressor protein, it controls the translation of the L11 operon by binding to its mRNA.</text>
</comment>
<evidence type="ECO:0000256" key="4">
    <source>
        <dbReference type="ARBA" id="ARBA00022730"/>
    </source>
</evidence>
<keyword evidence="7 11" id="KW-0689">Ribosomal protein</keyword>
<dbReference type="Pfam" id="PF00687">
    <property type="entry name" value="Ribosomal_L1"/>
    <property type="match status" value="1"/>
</dbReference>
<keyword evidence="5 11" id="KW-0810">Translation regulation</keyword>
<dbReference type="AlphaFoldDB" id="A0A1E3WAR6"/>
<keyword evidence="14" id="KW-1185">Reference proteome</keyword>
<evidence type="ECO:0000256" key="11">
    <source>
        <dbReference type="HAMAP-Rule" id="MF_01318"/>
    </source>
</evidence>
<dbReference type="PANTHER" id="PTHR36427:SF3">
    <property type="entry name" value="LARGE RIBOSOMAL SUBUNIT PROTEIN UL1M"/>
    <property type="match status" value="1"/>
</dbReference>
<dbReference type="GO" id="GO:0000049">
    <property type="term" value="F:tRNA binding"/>
    <property type="evidence" value="ECO:0007669"/>
    <property type="project" value="UniProtKB-KW"/>
</dbReference>
<keyword evidence="2 11" id="KW-0678">Repressor</keyword>
<dbReference type="CDD" id="cd00403">
    <property type="entry name" value="Ribosomal_L1"/>
    <property type="match status" value="1"/>
</dbReference>
<dbReference type="Gene3D" id="3.30.190.20">
    <property type="match status" value="1"/>
</dbReference>
<evidence type="ECO:0000256" key="12">
    <source>
        <dbReference type="RuleBase" id="RU000659"/>
    </source>
</evidence>
<dbReference type="GO" id="GO:0006412">
    <property type="term" value="P:translation"/>
    <property type="evidence" value="ECO:0007669"/>
    <property type="project" value="UniProtKB-UniRule"/>
</dbReference>
<accession>A0A1E3WAR6</accession>
<dbReference type="PANTHER" id="PTHR36427">
    <property type="entry name" value="54S RIBOSOMAL PROTEIN L1, MITOCHONDRIAL"/>
    <property type="match status" value="1"/>
</dbReference>
<reference evidence="13 14" key="1">
    <citation type="journal article" date="2016" name="Environ. Microbiol.">
        <title>New Methyloceanibacter diversity from North Sea sediments includes methanotroph containing solely the soluble methane monooxygenase.</title>
        <authorList>
            <person name="Vekeman B."/>
            <person name="Kerckhof F.M."/>
            <person name="Cremers G."/>
            <person name="de Vos P."/>
            <person name="Vandamme P."/>
            <person name="Boon N."/>
            <person name="Op den Camp H.J."/>
            <person name="Heylen K."/>
        </authorList>
    </citation>
    <scope>NUCLEOTIDE SEQUENCE [LARGE SCALE GENOMIC DNA]</scope>
    <source>
        <strain evidence="13 14">R-67177</strain>
    </source>
</reference>
<evidence type="ECO:0000256" key="3">
    <source>
        <dbReference type="ARBA" id="ARBA00022555"/>
    </source>
</evidence>
<evidence type="ECO:0000256" key="6">
    <source>
        <dbReference type="ARBA" id="ARBA00022884"/>
    </source>
</evidence>
<dbReference type="HAMAP" id="MF_01318_B">
    <property type="entry name" value="Ribosomal_uL1_B"/>
    <property type="match status" value="1"/>
</dbReference>
<dbReference type="PROSITE" id="PS01199">
    <property type="entry name" value="RIBOSOMAL_L1"/>
    <property type="match status" value="1"/>
</dbReference>
<protein>
    <recommendedName>
        <fullName evidence="9 11">Large ribosomal subunit protein uL1</fullName>
    </recommendedName>
</protein>
<dbReference type="InterPro" id="IPR028364">
    <property type="entry name" value="Ribosomal_uL1/biogenesis"/>
</dbReference>
<evidence type="ECO:0000256" key="8">
    <source>
        <dbReference type="ARBA" id="ARBA00023274"/>
    </source>
</evidence>
<dbReference type="PIRSF" id="PIRSF002155">
    <property type="entry name" value="Ribosomal_L1"/>
    <property type="match status" value="1"/>
</dbReference>
<dbReference type="Proteomes" id="UP000095042">
    <property type="component" value="Unassembled WGS sequence"/>
</dbReference>
<dbReference type="SUPFAM" id="SSF56808">
    <property type="entry name" value="Ribosomal protein L1"/>
    <property type="match status" value="1"/>
</dbReference>
<evidence type="ECO:0000256" key="9">
    <source>
        <dbReference type="ARBA" id="ARBA00035241"/>
    </source>
</evidence>
<evidence type="ECO:0000313" key="13">
    <source>
        <dbReference type="EMBL" id="ODS02871.1"/>
    </source>
</evidence>
<dbReference type="GO" id="GO:0019843">
    <property type="term" value="F:rRNA binding"/>
    <property type="evidence" value="ECO:0007669"/>
    <property type="project" value="UniProtKB-UniRule"/>
</dbReference>
<dbReference type="InterPro" id="IPR016095">
    <property type="entry name" value="Ribosomal_uL1_3-a/b-sand"/>
</dbReference>
<evidence type="ECO:0000256" key="5">
    <source>
        <dbReference type="ARBA" id="ARBA00022845"/>
    </source>
</evidence>
<comment type="caution">
    <text evidence="13">The sequence shown here is derived from an EMBL/GenBank/DDBJ whole genome shotgun (WGS) entry which is preliminary data.</text>
</comment>
<dbReference type="InterPro" id="IPR005878">
    <property type="entry name" value="Ribosom_uL1_bac-type"/>
</dbReference>
<keyword evidence="3 11" id="KW-0820">tRNA-binding</keyword>
<dbReference type="FunFam" id="3.40.50.790:FF:000001">
    <property type="entry name" value="50S ribosomal protein L1"/>
    <property type="match status" value="1"/>
</dbReference>
<keyword evidence="8 11" id="KW-0687">Ribonucleoprotein</keyword>
<evidence type="ECO:0000256" key="7">
    <source>
        <dbReference type="ARBA" id="ARBA00022980"/>
    </source>
</evidence>
<dbReference type="GO" id="GO:0003735">
    <property type="term" value="F:structural constituent of ribosome"/>
    <property type="evidence" value="ECO:0007669"/>
    <property type="project" value="InterPro"/>
</dbReference>
<dbReference type="OrthoDB" id="9803740at2"/>
<gene>
    <name evidence="11" type="primary">rplA</name>
    <name evidence="13" type="ORF">AUC71_12930</name>
</gene>
<comment type="subunit">
    <text evidence="11">Part of the 50S ribosomal subunit.</text>
</comment>
<proteinExistence type="inferred from homology"/>
<organism evidence="13 14">
    <name type="scientific">Methyloceanibacter marginalis</name>
    <dbReference type="NCBI Taxonomy" id="1774971"/>
    <lineage>
        <taxon>Bacteria</taxon>
        <taxon>Pseudomonadati</taxon>
        <taxon>Pseudomonadota</taxon>
        <taxon>Alphaproteobacteria</taxon>
        <taxon>Hyphomicrobiales</taxon>
        <taxon>Hyphomicrobiaceae</taxon>
        <taxon>Methyloceanibacter</taxon>
    </lineage>
</organism>
<dbReference type="EMBL" id="LPWD01000209">
    <property type="protein sequence ID" value="ODS02871.1"/>
    <property type="molecule type" value="Genomic_DNA"/>
</dbReference>
<evidence type="ECO:0000256" key="1">
    <source>
        <dbReference type="ARBA" id="ARBA00010531"/>
    </source>
</evidence>